<dbReference type="GeneID" id="54460317"/>
<reference evidence="1 3" key="1">
    <citation type="journal article" date="2020" name="Stud. Mycol.">
        <title>101 Dothideomycetes genomes: a test case for predicting lifestyles and emergence of pathogens.</title>
        <authorList>
            <person name="Haridas S."/>
            <person name="Albert R."/>
            <person name="Binder M."/>
            <person name="Bloem J."/>
            <person name="Labutti K."/>
            <person name="Salamov A."/>
            <person name="Andreopoulos B."/>
            <person name="Baker S."/>
            <person name="Barry K."/>
            <person name="Bills G."/>
            <person name="Bluhm B."/>
            <person name="Cannon C."/>
            <person name="Castanera R."/>
            <person name="Culley D."/>
            <person name="Daum C."/>
            <person name="Ezra D."/>
            <person name="Gonzalez J."/>
            <person name="Henrissat B."/>
            <person name="Kuo A."/>
            <person name="Liang C."/>
            <person name="Lipzen A."/>
            <person name="Lutzoni F."/>
            <person name="Magnuson J."/>
            <person name="Mondo S."/>
            <person name="Nolan M."/>
            <person name="Ohm R."/>
            <person name="Pangilinan J."/>
            <person name="Park H.-J."/>
            <person name="Ramirez L."/>
            <person name="Alfaro M."/>
            <person name="Sun H."/>
            <person name="Tritt A."/>
            <person name="Yoshinaga Y."/>
            <person name="Zwiers L.-H."/>
            <person name="Turgeon B."/>
            <person name="Goodwin S."/>
            <person name="Spatafora J."/>
            <person name="Crous P."/>
            <person name="Grigoriev I."/>
        </authorList>
    </citation>
    <scope>NUCLEOTIDE SEQUENCE</scope>
    <source>
        <strain evidence="1 3">CBS 304.34</strain>
    </source>
</reference>
<evidence type="ECO:0000313" key="2">
    <source>
        <dbReference type="Proteomes" id="UP000504636"/>
    </source>
</evidence>
<evidence type="ECO:0000313" key="1">
    <source>
        <dbReference type="EMBL" id="KAF2813364.1"/>
    </source>
</evidence>
<protein>
    <submittedName>
        <fullName evidence="1 3">Uncharacterized protein</fullName>
    </submittedName>
</protein>
<dbReference type="AlphaFoldDB" id="A0A6A6YZD0"/>
<evidence type="ECO:0000313" key="3">
    <source>
        <dbReference type="RefSeq" id="XP_033580328.1"/>
    </source>
</evidence>
<reference evidence="3" key="3">
    <citation type="submission" date="2025-04" db="UniProtKB">
        <authorList>
            <consortium name="RefSeq"/>
        </authorList>
    </citation>
    <scope>IDENTIFICATION</scope>
    <source>
        <strain evidence="3">CBS 304.34</strain>
    </source>
</reference>
<sequence>MTVVFGARADGGLVRAVPFALGWINSIGPGLSEFGELEGNHKAGRNVRRESERLGKGSLLGWDSDIDDQRGRIDSGTLVVDLIWAVDEAVQLQV</sequence>
<dbReference type="RefSeq" id="XP_033580328.1">
    <property type="nucleotide sequence ID" value="XM_033719424.1"/>
</dbReference>
<proteinExistence type="predicted"/>
<dbReference type="EMBL" id="MU003696">
    <property type="protein sequence ID" value="KAF2813364.1"/>
    <property type="molecule type" value="Genomic_DNA"/>
</dbReference>
<gene>
    <name evidence="1 3" type="ORF">BDZ99DRAFT_460615</name>
</gene>
<dbReference type="Proteomes" id="UP000504636">
    <property type="component" value="Unplaced"/>
</dbReference>
<accession>A0A6A6YZD0</accession>
<keyword evidence="2" id="KW-1185">Reference proteome</keyword>
<reference evidence="3" key="2">
    <citation type="submission" date="2020-04" db="EMBL/GenBank/DDBJ databases">
        <authorList>
            <consortium name="NCBI Genome Project"/>
        </authorList>
    </citation>
    <scope>NUCLEOTIDE SEQUENCE</scope>
    <source>
        <strain evidence="3">CBS 304.34</strain>
    </source>
</reference>
<name>A0A6A6YZD0_9PEZI</name>
<organism evidence="1">
    <name type="scientific">Mytilinidion resinicola</name>
    <dbReference type="NCBI Taxonomy" id="574789"/>
    <lineage>
        <taxon>Eukaryota</taxon>
        <taxon>Fungi</taxon>
        <taxon>Dikarya</taxon>
        <taxon>Ascomycota</taxon>
        <taxon>Pezizomycotina</taxon>
        <taxon>Dothideomycetes</taxon>
        <taxon>Pleosporomycetidae</taxon>
        <taxon>Mytilinidiales</taxon>
        <taxon>Mytilinidiaceae</taxon>
        <taxon>Mytilinidion</taxon>
    </lineage>
</organism>